<feature type="binding site" evidence="14">
    <location>
        <position position="295"/>
    </location>
    <ligand>
        <name>Mg(2+)</name>
        <dbReference type="ChEBI" id="CHEBI:18420"/>
        <note>catalytic</note>
    </ligand>
</feature>
<reference evidence="17" key="1">
    <citation type="journal article" date="2022" name="DNA Res.">
        <title>Genome analysis of five recently described species of the CUG-Ser clade uncovers Candida theae as a new hybrid lineage with pathogenic potential in the Candida parapsilosis species complex.</title>
        <authorList>
            <person name="Mixao V."/>
            <person name="Del Olmo V."/>
            <person name="Hegedusova E."/>
            <person name="Saus E."/>
            <person name="Pryszcz L."/>
            <person name="Cillingova A."/>
            <person name="Nosek J."/>
            <person name="Gabaldon T."/>
        </authorList>
    </citation>
    <scope>NUCLEOTIDE SEQUENCE</scope>
    <source>
        <strain evidence="17">CBS 10844</strain>
    </source>
</reference>
<feature type="binding site" description="in other chain" evidence="14">
    <location>
        <position position="652"/>
    </location>
    <ligand>
        <name>beta-D-fructose 2,6-bisphosphate</name>
        <dbReference type="ChEBI" id="CHEBI:58579"/>
        <note>allosteric activator; ligand shared between dimeric partners</note>
    </ligand>
</feature>
<feature type="binding site" description="in other chain" evidence="14">
    <location>
        <begin position="475"/>
        <end position="478"/>
    </location>
    <ligand>
        <name>substrate</name>
        <note>ligand shared between dimeric partners</note>
    </ligand>
</feature>
<dbReference type="GO" id="GO:0005945">
    <property type="term" value="C:6-phosphofructokinase complex"/>
    <property type="evidence" value="ECO:0007669"/>
    <property type="project" value="TreeGrafter"/>
</dbReference>
<dbReference type="Gene3D" id="3.40.50.450">
    <property type="match status" value="2"/>
</dbReference>
<feature type="region of interest" description="Interdomain linker" evidence="14">
    <location>
        <begin position="568"/>
        <end position="581"/>
    </location>
</feature>
<evidence type="ECO:0000256" key="7">
    <source>
        <dbReference type="ARBA" id="ARBA00022723"/>
    </source>
</evidence>
<evidence type="ECO:0000313" key="18">
    <source>
        <dbReference type="Proteomes" id="UP001202479"/>
    </source>
</evidence>
<dbReference type="RefSeq" id="XP_049182251.1">
    <property type="nucleotide sequence ID" value="XM_049326569.1"/>
</dbReference>
<comment type="function">
    <text evidence="14">Catalyzes the phosphorylation of D-fructose 6-phosphate to fructose 1,6-bisphosphate by ATP, the first committing step of glycolysis.</text>
</comment>
<organism evidence="17 18">
    <name type="scientific">Candida oxycetoniae</name>
    <dbReference type="NCBI Taxonomy" id="497107"/>
    <lineage>
        <taxon>Eukaryota</taxon>
        <taxon>Fungi</taxon>
        <taxon>Dikarya</taxon>
        <taxon>Ascomycota</taxon>
        <taxon>Saccharomycotina</taxon>
        <taxon>Pichiomycetes</taxon>
        <taxon>Debaryomycetaceae</taxon>
        <taxon>Candida/Lodderomyces clade</taxon>
        <taxon>Candida</taxon>
    </lineage>
</organism>
<dbReference type="GO" id="GO:0030388">
    <property type="term" value="P:fructose 1,6-bisphosphate metabolic process"/>
    <property type="evidence" value="ECO:0007669"/>
    <property type="project" value="TreeGrafter"/>
</dbReference>
<dbReference type="GO" id="GO:0042802">
    <property type="term" value="F:identical protein binding"/>
    <property type="evidence" value="ECO:0007669"/>
    <property type="project" value="TreeGrafter"/>
</dbReference>
<feature type="region of interest" description="N-terminal catalytic PFK domain 1" evidence="14">
    <location>
        <begin position="1"/>
        <end position="567"/>
    </location>
</feature>
<dbReference type="InterPro" id="IPR015912">
    <property type="entry name" value="Phosphofructokinase_CS"/>
</dbReference>
<feature type="binding site" evidence="14">
    <location>
        <begin position="264"/>
        <end position="265"/>
    </location>
    <ligand>
        <name>ATP</name>
        <dbReference type="ChEBI" id="CHEBI:30616"/>
    </ligand>
</feature>
<evidence type="ECO:0000256" key="9">
    <source>
        <dbReference type="ARBA" id="ARBA00022777"/>
    </source>
</evidence>
<dbReference type="SUPFAM" id="SSF53784">
    <property type="entry name" value="Phosphofructokinase"/>
    <property type="match status" value="2"/>
</dbReference>
<dbReference type="GO" id="GO:0048029">
    <property type="term" value="F:monosaccharide binding"/>
    <property type="evidence" value="ECO:0007669"/>
    <property type="project" value="TreeGrafter"/>
</dbReference>
<dbReference type="GeneID" id="73378255"/>
<keyword evidence="6 14" id="KW-0808">Transferase</keyword>
<proteinExistence type="inferred from homology"/>
<evidence type="ECO:0000256" key="3">
    <source>
        <dbReference type="ARBA" id="ARBA00004679"/>
    </source>
</evidence>
<feature type="binding site" description="in other chain" evidence="14">
    <location>
        <begin position="710"/>
        <end position="714"/>
    </location>
    <ligand>
        <name>beta-D-fructose 2,6-bisphosphate</name>
        <dbReference type="ChEBI" id="CHEBI:58579"/>
        <note>allosteric activator; ligand shared between dimeric partners</note>
    </ligand>
</feature>
<keyword evidence="10 14" id="KW-0067">ATP-binding</keyword>
<evidence type="ECO:0000256" key="6">
    <source>
        <dbReference type="ARBA" id="ARBA00022679"/>
    </source>
</evidence>
<dbReference type="GO" id="GO:0003872">
    <property type="term" value="F:6-phosphofructokinase activity"/>
    <property type="evidence" value="ECO:0007669"/>
    <property type="project" value="UniProtKB-UniRule"/>
</dbReference>
<feature type="binding site" evidence="14">
    <location>
        <position position="200"/>
    </location>
    <ligand>
        <name>ATP</name>
        <dbReference type="ChEBI" id="CHEBI:30616"/>
    </ligand>
</feature>
<evidence type="ECO:0000256" key="2">
    <source>
        <dbReference type="ARBA" id="ARBA00004496"/>
    </source>
</evidence>
<feature type="binding site" evidence="14">
    <location>
        <position position="748"/>
    </location>
    <ligand>
        <name>beta-D-fructose 2,6-bisphosphate</name>
        <dbReference type="ChEBI" id="CHEBI:58579"/>
        <note>allosteric activator; ligand shared between dimeric partners</note>
    </ligand>
</feature>
<evidence type="ECO:0000256" key="10">
    <source>
        <dbReference type="ARBA" id="ARBA00022840"/>
    </source>
</evidence>
<dbReference type="GO" id="GO:0005739">
    <property type="term" value="C:mitochondrion"/>
    <property type="evidence" value="ECO:0007669"/>
    <property type="project" value="TreeGrafter"/>
</dbReference>
<dbReference type="EMBL" id="JAHUZD010000023">
    <property type="protein sequence ID" value="KAI3406506.1"/>
    <property type="molecule type" value="Genomic_DNA"/>
</dbReference>
<feature type="binding site" description="in other chain" evidence="14">
    <location>
        <position position="441"/>
    </location>
    <ligand>
        <name>substrate</name>
        <note>ligand shared between dimeric partners</note>
    </ligand>
</feature>
<gene>
    <name evidence="17" type="ORF">KGF56_000638</name>
</gene>
<evidence type="ECO:0000256" key="4">
    <source>
        <dbReference type="ARBA" id="ARBA00022490"/>
    </source>
</evidence>
<dbReference type="PRINTS" id="PR00476">
    <property type="entry name" value="PHFRCTKINASE"/>
</dbReference>
<keyword evidence="12 14" id="KW-0324">Glycolysis</keyword>
<feature type="binding site" description="in other chain" evidence="14">
    <location>
        <begin position="755"/>
        <end position="757"/>
    </location>
    <ligand>
        <name>beta-D-fructose 2,6-bisphosphate</name>
        <dbReference type="ChEBI" id="CHEBI:58579"/>
        <note>allosteric activator; ligand shared between dimeric partners</note>
    </ligand>
</feature>
<comment type="pathway">
    <text evidence="3 14 15">Carbohydrate degradation; glycolysis; D-glyceraldehyde 3-phosphate and glycerone phosphate from D-glucose: step 3/4.</text>
</comment>
<dbReference type="PANTHER" id="PTHR13697:SF4">
    <property type="entry name" value="ATP-DEPENDENT 6-PHOSPHOFRUCTOKINASE"/>
    <property type="match status" value="1"/>
</dbReference>
<feature type="binding site" evidence="14">
    <location>
        <position position="377"/>
    </location>
    <ligand>
        <name>substrate</name>
        <note>ligand shared between dimeric partners</note>
    </ligand>
</feature>
<keyword evidence="4 14" id="KW-0963">Cytoplasm</keyword>
<dbReference type="EC" id="2.7.1.11" evidence="14"/>
<dbReference type="Proteomes" id="UP001202479">
    <property type="component" value="Unassembled WGS sequence"/>
</dbReference>
<comment type="similarity">
    <text evidence="15">Belongs to the phosphofructokinase type A (PFKA) family. ATP-dependent PFK group I subfamily. Eukaryotic two domain clade "E" sub-subfamily.</text>
</comment>
<comment type="catalytic activity">
    <reaction evidence="13 14 15">
        <text>beta-D-fructose 6-phosphate + ATP = beta-D-fructose 1,6-bisphosphate + ADP + H(+)</text>
        <dbReference type="Rhea" id="RHEA:16109"/>
        <dbReference type="ChEBI" id="CHEBI:15378"/>
        <dbReference type="ChEBI" id="CHEBI:30616"/>
        <dbReference type="ChEBI" id="CHEBI:32966"/>
        <dbReference type="ChEBI" id="CHEBI:57634"/>
        <dbReference type="ChEBI" id="CHEBI:456216"/>
        <dbReference type="EC" id="2.7.1.11"/>
    </reaction>
</comment>
<feature type="region of interest" description="C-terminal regulatory PFK domain 2" evidence="14">
    <location>
        <begin position="582"/>
        <end position="959"/>
    </location>
</feature>
<dbReference type="Gene3D" id="3.10.180.10">
    <property type="entry name" value="2,3-Dihydroxybiphenyl 1,2-Dioxygenase, domain 1"/>
    <property type="match status" value="1"/>
</dbReference>
<keyword evidence="8 14" id="KW-0547">Nucleotide-binding</keyword>
<evidence type="ECO:0000256" key="14">
    <source>
        <dbReference type="HAMAP-Rule" id="MF_03184"/>
    </source>
</evidence>
<dbReference type="InterPro" id="IPR000023">
    <property type="entry name" value="Phosphofructokinase_dom"/>
</dbReference>
<evidence type="ECO:0000256" key="13">
    <source>
        <dbReference type="ARBA" id="ARBA00048070"/>
    </source>
</evidence>
<dbReference type="FunFam" id="3.40.50.460:FF:000008">
    <property type="entry name" value="ATP-dependent 6-phosphofructokinase"/>
    <property type="match status" value="1"/>
</dbReference>
<feature type="binding site" evidence="14">
    <location>
        <position position="469"/>
    </location>
    <ligand>
        <name>substrate</name>
        <note>ligand shared between dimeric partners</note>
    </ligand>
</feature>
<feature type="binding site" description="in other chain" evidence="14">
    <location>
        <begin position="847"/>
        <end position="850"/>
    </location>
    <ligand>
        <name>beta-D-fructose 2,6-bisphosphate</name>
        <dbReference type="ChEBI" id="CHEBI:58579"/>
        <note>allosteric activator; ligand shared between dimeric partners</note>
    </ligand>
</feature>
<keyword evidence="7 14" id="KW-0479">Metal-binding</keyword>
<comment type="caution">
    <text evidence="17">The sequence shown here is derived from an EMBL/GenBank/DDBJ whole genome shotgun (WGS) entry which is preliminary data.</text>
</comment>
<evidence type="ECO:0000256" key="12">
    <source>
        <dbReference type="ARBA" id="ARBA00023152"/>
    </source>
</evidence>
<dbReference type="GO" id="GO:0061621">
    <property type="term" value="P:canonical glycolysis"/>
    <property type="evidence" value="ECO:0007669"/>
    <property type="project" value="TreeGrafter"/>
</dbReference>
<dbReference type="HAMAP" id="MF_03184">
    <property type="entry name" value="Phosphofructokinase_I_E"/>
    <property type="match status" value="1"/>
</dbReference>
<comment type="cofactor">
    <cofactor evidence="1 14">
        <name>Mg(2+)</name>
        <dbReference type="ChEBI" id="CHEBI:18420"/>
    </cofactor>
</comment>
<dbReference type="NCBIfam" id="TIGR02478">
    <property type="entry name" value="6PF1K_euk"/>
    <property type="match status" value="1"/>
</dbReference>
<comment type="caution">
    <text evidence="14">Lacks conserved residue(s) required for the propagation of feature annotation.</text>
</comment>
<dbReference type="PIRSF" id="PIRSF000533">
    <property type="entry name" value="ATP_PFK_euk"/>
    <property type="match status" value="1"/>
</dbReference>
<dbReference type="InterPro" id="IPR029068">
    <property type="entry name" value="Glyas_Bleomycin-R_OHBP_Dase"/>
</dbReference>
<dbReference type="AlphaFoldDB" id="A0AAI9WZK5"/>
<dbReference type="PANTHER" id="PTHR13697">
    <property type="entry name" value="PHOSPHOFRUCTOKINASE"/>
    <property type="match status" value="1"/>
</dbReference>
<dbReference type="FunFam" id="3.40.50.460:FF:000007">
    <property type="entry name" value="ATP-dependent 6-phosphofructokinase"/>
    <property type="match status" value="1"/>
</dbReference>
<dbReference type="GO" id="GO:0070095">
    <property type="term" value="F:fructose-6-phosphate binding"/>
    <property type="evidence" value="ECO:0007669"/>
    <property type="project" value="TreeGrafter"/>
</dbReference>
<feature type="domain" description="Phosphofructokinase" evidence="16">
    <location>
        <begin position="583"/>
        <end position="873"/>
    </location>
</feature>
<keyword evidence="11 14" id="KW-0460">Magnesium</keyword>
<comment type="activity regulation">
    <text evidence="14">Allosterically activated by ADP, AMP, or fructose 2,6-bisphosphate, and allosterically inhibited by ATP or citrate.</text>
</comment>
<feature type="domain" description="Phosphofructokinase" evidence="16">
    <location>
        <begin position="192"/>
        <end position="501"/>
    </location>
</feature>
<name>A0AAI9WZK5_9ASCO</name>
<keyword evidence="9 14" id="KW-0418">Kinase</keyword>
<accession>A0AAI9WZK5</accession>
<comment type="subunit">
    <text evidence="14">Homotetramer.</text>
</comment>
<evidence type="ECO:0000256" key="5">
    <source>
        <dbReference type="ARBA" id="ARBA00022533"/>
    </source>
</evidence>
<evidence type="ECO:0000259" key="16">
    <source>
        <dbReference type="Pfam" id="PF00365"/>
    </source>
</evidence>
<keyword evidence="5 14" id="KW-0021">Allosteric enzyme</keyword>
<sequence length="959" mass="105486">MSSIINGSSTVPLIAGSQELLDDALIFYTNVLDFSEHSKKDNCVFLANRDQVVIELKLDPKKGNSAREVKERRKEILSKLNIVDWRSLDTTFVFKVGNLVDTIEILNSFKYTLQITPNELYPNEAYCVDPLGYIIGFTACNEPLTVVPPLQKANPKTDTSYLPSAMMSTTGSFSKLSESLQLSTNSLKPRRNIAIMTSGGDAPGMNASVRAVVRAAIFRGCKAFAIKEGYEGLVRGGEKYITEMKWQDVRGFLSDGGTNIGTARCMEFKKREGRLKGCRHLIEAGIDALIVCGGDGSLTGADLFRSEWPSLIAELKEQKEISEEQYEKHKHLYICGMVGSIDNDMATTDSTIGCYSALERICRAVDYIDATANSHSRAFVVEVMGRHCGWLALMAGIATSADYILIPEKPASSQDWQDQMTTIVKNHRAKGKRKTIVIVAEGAITLDLTPISSEDVKNVLVDRLGLDTRITTLGHVQRGGTAVAFDRILATVQGVEAVKAVLELEPDTPSPLIAIDENKICRRPLVEAVKITKSVAAAIAEKDFEKAMSLRDSEFKEHLSNFIAMNSACHDEPTLPLTKRKTIAIINIGAPAGGMNSATYAMATYCMSRGHTPYAIHNGFSGLSRHESVKSINWLDIEGWNSVGGSDIGTNRKTPEETDIGMIAHYFEKYKFDGLIIVGGFEAFISLHQLEKSRPMYPAFRIPMVLIPATISNNIPGTEYSLGADTCLNALMNYCDIIKQSASATRGRAFVIEAQGGNSGYIATYASLVSGAQASYVPEEGIHLTQLQMDIDSLREAFALEKSTTKTGKLIIKSSNASQVLTPQVLADIINAECKGEFDVKTAIPGHVQQGGLPSPIDRTRADRFAIKAVQFIEDHCDLMEPVRYAIDFSQDGKKYTETAAVLCLKGSHLRFSSIRRLYNFETELSKRMPKKVFWSKTRSIADDLVGRNRYKPVEEISH</sequence>
<evidence type="ECO:0000256" key="11">
    <source>
        <dbReference type="ARBA" id="ARBA00022842"/>
    </source>
</evidence>
<evidence type="ECO:0000256" key="1">
    <source>
        <dbReference type="ARBA" id="ARBA00001946"/>
    </source>
</evidence>
<feature type="binding site" evidence="14">
    <location>
        <begin position="294"/>
        <end position="297"/>
    </location>
    <ligand>
        <name>ATP</name>
        <dbReference type="ChEBI" id="CHEBI:30616"/>
    </ligand>
</feature>
<dbReference type="PROSITE" id="PS00433">
    <property type="entry name" value="PHOSPHOFRUCTOKINASE"/>
    <property type="match status" value="2"/>
</dbReference>
<dbReference type="GO" id="GO:0006002">
    <property type="term" value="P:fructose 6-phosphate metabolic process"/>
    <property type="evidence" value="ECO:0007669"/>
    <property type="project" value="InterPro"/>
</dbReference>
<keyword evidence="18" id="KW-1185">Reference proteome</keyword>
<feature type="binding site" description="in other chain" evidence="14">
    <location>
        <begin position="340"/>
        <end position="342"/>
    </location>
    <ligand>
        <name>substrate</name>
        <note>ligand shared between dimeric partners</note>
    </ligand>
</feature>
<dbReference type="GO" id="GO:0005524">
    <property type="term" value="F:ATP binding"/>
    <property type="evidence" value="ECO:0007669"/>
    <property type="project" value="UniProtKB-KW"/>
</dbReference>
<dbReference type="InterPro" id="IPR022953">
    <property type="entry name" value="ATP_PFK"/>
</dbReference>
<feature type="binding site" description="in other chain" evidence="14">
    <location>
        <begin position="384"/>
        <end position="386"/>
    </location>
    <ligand>
        <name>substrate</name>
        <note>ligand shared between dimeric partners</note>
    </ligand>
</feature>
<dbReference type="GO" id="GO:0055082">
    <property type="term" value="P:intracellular chemical homeostasis"/>
    <property type="evidence" value="ECO:0007669"/>
    <property type="project" value="UniProtKB-ARBA"/>
</dbReference>
<dbReference type="SUPFAM" id="SSF54593">
    <property type="entry name" value="Glyoxalase/Bleomycin resistance protein/Dihydroxybiphenyl dioxygenase"/>
    <property type="match status" value="1"/>
</dbReference>
<dbReference type="InterPro" id="IPR009161">
    <property type="entry name" value="6-Pfructokinase_euk"/>
</dbReference>
<comment type="subcellular location">
    <subcellularLocation>
        <location evidence="2 14">Cytoplasm</location>
    </subcellularLocation>
</comment>
<feature type="active site" description="Proton acceptor" evidence="14">
    <location>
        <position position="342"/>
    </location>
</feature>
<dbReference type="Gene3D" id="3.40.50.460">
    <property type="entry name" value="Phosphofructokinase domain"/>
    <property type="match status" value="2"/>
</dbReference>
<evidence type="ECO:0000313" key="17">
    <source>
        <dbReference type="EMBL" id="KAI3406506.1"/>
    </source>
</evidence>
<dbReference type="GO" id="GO:0046872">
    <property type="term" value="F:metal ion binding"/>
    <property type="evidence" value="ECO:0007669"/>
    <property type="project" value="UniProtKB-KW"/>
</dbReference>
<dbReference type="InterPro" id="IPR035966">
    <property type="entry name" value="PKF_sf"/>
</dbReference>
<protein>
    <recommendedName>
        <fullName evidence="14">ATP-dependent 6-phosphofructokinase</fullName>
        <shortName evidence="14">ATP-PFK</shortName>
        <shortName evidence="14">Phosphofructokinase</shortName>
        <ecNumber evidence="14">2.7.1.11</ecNumber>
    </recommendedName>
    <alternativeName>
        <fullName evidence="14">Phosphohexokinase</fullName>
    </alternativeName>
</protein>
<feature type="binding site" description="in other chain" evidence="14">
    <location>
        <position position="928"/>
    </location>
    <ligand>
        <name>beta-D-fructose 2,6-bisphosphate</name>
        <dbReference type="ChEBI" id="CHEBI:58579"/>
        <note>allosteric activator; ligand shared between dimeric partners</note>
    </ligand>
</feature>
<dbReference type="GO" id="GO:0016208">
    <property type="term" value="F:AMP binding"/>
    <property type="evidence" value="ECO:0007669"/>
    <property type="project" value="TreeGrafter"/>
</dbReference>
<evidence type="ECO:0000256" key="8">
    <source>
        <dbReference type="ARBA" id="ARBA00022741"/>
    </source>
</evidence>
<evidence type="ECO:0000256" key="15">
    <source>
        <dbReference type="PIRNR" id="PIRNR000533"/>
    </source>
</evidence>
<dbReference type="Pfam" id="PF00365">
    <property type="entry name" value="PFK"/>
    <property type="match status" value="2"/>
</dbReference>
<feature type="binding site" evidence="14">
    <location>
        <position position="841"/>
    </location>
    <ligand>
        <name>beta-D-fructose 2,6-bisphosphate</name>
        <dbReference type="ChEBI" id="CHEBI:58579"/>
        <note>allosteric activator; ligand shared between dimeric partners</note>
    </ligand>
</feature>
<comment type="similarity">
    <text evidence="14">Belongs to the phosphofructokinase type A (PFKA) family. ATP-dependent PFK group I subfamily. Eukaryotic two domain clade 'E' sub-subfamily.</text>
</comment>